<feature type="non-terminal residue" evidence="2">
    <location>
        <position position="78"/>
    </location>
</feature>
<feature type="compositionally biased region" description="Acidic residues" evidence="1">
    <location>
        <begin position="68"/>
        <end position="78"/>
    </location>
</feature>
<feature type="non-terminal residue" evidence="2">
    <location>
        <position position="1"/>
    </location>
</feature>
<evidence type="ECO:0000313" key="3">
    <source>
        <dbReference type="Proteomes" id="UP000265520"/>
    </source>
</evidence>
<accession>A0A392UKR4</accession>
<reference evidence="2 3" key="1">
    <citation type="journal article" date="2018" name="Front. Plant Sci.">
        <title>Red Clover (Trifolium pratense) and Zigzag Clover (T. medium) - A Picture of Genomic Similarities and Differences.</title>
        <authorList>
            <person name="Dluhosova J."/>
            <person name="Istvanek J."/>
            <person name="Nedelnik J."/>
            <person name="Repkova J."/>
        </authorList>
    </citation>
    <scope>NUCLEOTIDE SEQUENCE [LARGE SCALE GENOMIC DNA]</scope>
    <source>
        <strain evidence="3">cv. 10/8</strain>
        <tissue evidence="2">Leaf</tissue>
    </source>
</reference>
<comment type="caution">
    <text evidence="2">The sequence shown here is derived from an EMBL/GenBank/DDBJ whole genome shotgun (WGS) entry which is preliminary data.</text>
</comment>
<feature type="region of interest" description="Disordered" evidence="1">
    <location>
        <begin position="1"/>
        <end position="23"/>
    </location>
</feature>
<feature type="region of interest" description="Disordered" evidence="1">
    <location>
        <begin position="44"/>
        <end position="78"/>
    </location>
</feature>
<keyword evidence="3" id="KW-1185">Reference proteome</keyword>
<feature type="compositionally biased region" description="Basic residues" evidence="1">
    <location>
        <begin position="51"/>
        <end position="63"/>
    </location>
</feature>
<protein>
    <submittedName>
        <fullName evidence="2">Uncharacterized protein</fullName>
    </submittedName>
</protein>
<dbReference type="EMBL" id="LXQA010854415">
    <property type="protein sequence ID" value="MCI74151.1"/>
    <property type="molecule type" value="Genomic_DNA"/>
</dbReference>
<proteinExistence type="predicted"/>
<dbReference type="AlphaFoldDB" id="A0A392UKR4"/>
<sequence>KTSEEVKATKDKASEKIRSSDKGKAADVVITEEIPEFDTLKMGKGKESVVKKKARTSKRKPARRLAIADEEDSEATIE</sequence>
<organism evidence="2 3">
    <name type="scientific">Trifolium medium</name>
    <dbReference type="NCBI Taxonomy" id="97028"/>
    <lineage>
        <taxon>Eukaryota</taxon>
        <taxon>Viridiplantae</taxon>
        <taxon>Streptophyta</taxon>
        <taxon>Embryophyta</taxon>
        <taxon>Tracheophyta</taxon>
        <taxon>Spermatophyta</taxon>
        <taxon>Magnoliopsida</taxon>
        <taxon>eudicotyledons</taxon>
        <taxon>Gunneridae</taxon>
        <taxon>Pentapetalae</taxon>
        <taxon>rosids</taxon>
        <taxon>fabids</taxon>
        <taxon>Fabales</taxon>
        <taxon>Fabaceae</taxon>
        <taxon>Papilionoideae</taxon>
        <taxon>50 kb inversion clade</taxon>
        <taxon>NPAAA clade</taxon>
        <taxon>Hologalegina</taxon>
        <taxon>IRL clade</taxon>
        <taxon>Trifolieae</taxon>
        <taxon>Trifolium</taxon>
    </lineage>
</organism>
<dbReference type="Proteomes" id="UP000265520">
    <property type="component" value="Unassembled WGS sequence"/>
</dbReference>
<evidence type="ECO:0000313" key="2">
    <source>
        <dbReference type="EMBL" id="MCI74151.1"/>
    </source>
</evidence>
<name>A0A392UKR4_9FABA</name>
<evidence type="ECO:0000256" key="1">
    <source>
        <dbReference type="SAM" id="MobiDB-lite"/>
    </source>
</evidence>